<keyword evidence="5" id="KW-1003">Cell membrane</keyword>
<feature type="region of interest" description="Disordered" evidence="11">
    <location>
        <begin position="581"/>
        <end position="641"/>
    </location>
</feature>
<evidence type="ECO:0000313" key="12">
    <source>
        <dbReference type="EMBL" id="CEK78479.1"/>
    </source>
</evidence>
<feature type="compositionally biased region" description="Polar residues" evidence="11">
    <location>
        <begin position="466"/>
        <end position="476"/>
    </location>
</feature>
<feature type="compositionally biased region" description="Basic and acidic residues" evidence="11">
    <location>
        <begin position="197"/>
        <end position="215"/>
    </location>
</feature>
<comment type="subcellular location">
    <subcellularLocation>
        <location evidence="3">Cell membrane</location>
    </subcellularLocation>
    <subcellularLocation>
        <location evidence="2">Endomembrane system</location>
        <topology evidence="2">Peripheral membrane protein</topology>
    </subcellularLocation>
    <subcellularLocation>
        <location evidence="1">Endoplasmic reticulum membrane</location>
        <topology evidence="1">Single-pass type IV membrane protein</topology>
    </subcellularLocation>
</comment>
<keyword evidence="9" id="KW-1133">Transmembrane helix</keyword>
<dbReference type="GO" id="GO:0005886">
    <property type="term" value="C:plasma membrane"/>
    <property type="evidence" value="ECO:0007669"/>
    <property type="project" value="UniProtKB-SubCell"/>
</dbReference>
<reference evidence="12" key="1">
    <citation type="submission" date="2014-12" db="EMBL/GenBank/DDBJ databases">
        <title>Insight into the proteome of Arion vulgaris.</title>
        <authorList>
            <person name="Aradska J."/>
            <person name="Bulat T."/>
            <person name="Smidak R."/>
            <person name="Sarate P."/>
            <person name="Gangsoo J."/>
            <person name="Sialana F."/>
            <person name="Bilban M."/>
            <person name="Lubec G."/>
        </authorList>
    </citation>
    <scope>NUCLEOTIDE SEQUENCE</scope>
    <source>
        <tissue evidence="12">Skin</tissue>
    </source>
</reference>
<feature type="region of interest" description="Disordered" evidence="11">
    <location>
        <begin position="225"/>
        <end position="261"/>
    </location>
</feature>
<evidence type="ECO:0000256" key="9">
    <source>
        <dbReference type="ARBA" id="ARBA00022989"/>
    </source>
</evidence>
<evidence type="ECO:0000256" key="5">
    <source>
        <dbReference type="ARBA" id="ARBA00022475"/>
    </source>
</evidence>
<evidence type="ECO:0000256" key="10">
    <source>
        <dbReference type="ARBA" id="ARBA00023136"/>
    </source>
</evidence>
<protein>
    <recommendedName>
        <fullName evidence="13">Junctophilin</fullName>
    </recommendedName>
</protein>
<keyword evidence="8" id="KW-0256">Endoplasmic reticulum</keyword>
<evidence type="ECO:0000256" key="3">
    <source>
        <dbReference type="ARBA" id="ARBA00004236"/>
    </source>
</evidence>
<name>A0A0B7ABV3_9EUPU</name>
<evidence type="ECO:0000256" key="8">
    <source>
        <dbReference type="ARBA" id="ARBA00022824"/>
    </source>
</evidence>
<comment type="similarity">
    <text evidence="4">Belongs to the junctophilin family.</text>
</comment>
<dbReference type="Pfam" id="PF02493">
    <property type="entry name" value="MORN"/>
    <property type="match status" value="8"/>
</dbReference>
<dbReference type="SUPFAM" id="SSF82185">
    <property type="entry name" value="Histone H3 K4-specific methyltransferase SET7/9 N-terminal domain"/>
    <property type="match status" value="2"/>
</dbReference>
<gene>
    <name evidence="12" type="primary">ORF110414</name>
</gene>
<evidence type="ECO:0000256" key="7">
    <source>
        <dbReference type="ARBA" id="ARBA00022737"/>
    </source>
</evidence>
<keyword evidence="10" id="KW-0472">Membrane</keyword>
<evidence type="ECO:0000256" key="4">
    <source>
        <dbReference type="ARBA" id="ARBA00008599"/>
    </source>
</evidence>
<dbReference type="SMART" id="SM00698">
    <property type="entry name" value="MORN"/>
    <property type="match status" value="6"/>
</dbReference>
<dbReference type="FunFam" id="2.20.110.10:FF:000001">
    <property type="entry name" value="Junctophilin"/>
    <property type="match status" value="1"/>
</dbReference>
<evidence type="ECO:0000256" key="6">
    <source>
        <dbReference type="ARBA" id="ARBA00022692"/>
    </source>
</evidence>
<proteinExistence type="inferred from homology"/>
<dbReference type="Gene3D" id="2.20.110.10">
    <property type="entry name" value="Histone H3 K4-specific methyltransferase SET7/9 N-terminal domain"/>
    <property type="match status" value="2"/>
</dbReference>
<dbReference type="FunFam" id="2.20.110.10:FF:000013">
    <property type="entry name" value="Putative Junctophilin-1"/>
    <property type="match status" value="1"/>
</dbReference>
<evidence type="ECO:0000256" key="2">
    <source>
        <dbReference type="ARBA" id="ARBA00004184"/>
    </source>
</evidence>
<evidence type="ECO:0008006" key="13">
    <source>
        <dbReference type="Google" id="ProtNLM"/>
    </source>
</evidence>
<feature type="region of interest" description="Disordered" evidence="11">
    <location>
        <begin position="196"/>
        <end position="215"/>
    </location>
</feature>
<feature type="region of interest" description="Disordered" evidence="11">
    <location>
        <begin position="466"/>
        <end position="485"/>
    </location>
</feature>
<dbReference type="PANTHER" id="PTHR23085:SF16">
    <property type="entry name" value="GH28348P"/>
    <property type="match status" value="1"/>
</dbReference>
<dbReference type="InterPro" id="IPR003409">
    <property type="entry name" value="MORN"/>
</dbReference>
<sequence length="813" mass="90323">MTTGGGRFDFDDGGTYCGGWEDGKAHGNGVCTGPKGQGEYAGAWQYGFEISGVYTWPSGNAYKGQWFQGKRHGLGVENKGRWMFKGEWTQGFKGRYGVRASTSSGAKYEGTWTTGLQDGYGCESYADGGTYQGQWYRGTRHGYGVRQSVPYGLASHYRPKAMRTSLTSLRSENEDELVVKSRDKKLDESRGGFVLKAKSDETPPTRRKSIFDKQGRSSLRKTLMSGLKLKKQKSTGDINDSPKRQTGSVRSTISSISHVSADSSQSGVTTASVYTDSNLSFVSQDDITDVNVTETYYGEWKNDKRSGFGISERSDGLKYEGEWYNNRKYGYGITTFKDSTREEGKYKNNVLISSGKKNKLFLIRTSKLRERVDSAALSAQRAAQIALQKADIAITRMANARAKAESADQAANRAQVDSDLARLKAKEFAPEFHQPGPDAIRKQLDNNEMGYGFSHVSDMANHQSYRTKANNTPHSQSNHEGHDPRGMSSLAVLQGDGQHFAANDFNYIQQQQQPLNSLPGGLANVGADQMQAMHVSQHGRSPSLKIRRYSFLAGSRRGRGFSEIFNSTVLNDHFDQYAAPDSVIGGHGTPNNPNNTTSNNPYNHSNHKPRPRQPPANPSPDSGVSDTLDEESAKVRSLQRRRTMPCIVDTIDSNKNMDSATAKQHLSELDTALSSENLTAKNPDMYLIENGLRKRLQAEVRSNTKQANVKLPKEYTITNVHKLDGVVAENRGSLPDLKNISEVKPISRREAYQLGHARREEVRRLQELAERRRQGDMAVIFGDVRDWCQERQLLVLVIALNLSLATMFFNLLS</sequence>
<feature type="compositionally biased region" description="Low complexity" evidence="11">
    <location>
        <begin position="589"/>
        <end position="604"/>
    </location>
</feature>
<keyword evidence="6" id="KW-0812">Transmembrane</keyword>
<dbReference type="GO" id="GO:0005789">
    <property type="term" value="C:endoplasmic reticulum membrane"/>
    <property type="evidence" value="ECO:0007669"/>
    <property type="project" value="UniProtKB-SubCell"/>
</dbReference>
<evidence type="ECO:0000256" key="11">
    <source>
        <dbReference type="SAM" id="MobiDB-lite"/>
    </source>
</evidence>
<keyword evidence="7" id="KW-0677">Repeat</keyword>
<feature type="compositionally biased region" description="Low complexity" evidence="11">
    <location>
        <begin position="248"/>
        <end position="261"/>
    </location>
</feature>
<dbReference type="GO" id="GO:0030314">
    <property type="term" value="C:junctional membrane complex"/>
    <property type="evidence" value="ECO:0007669"/>
    <property type="project" value="InterPro"/>
</dbReference>
<dbReference type="EMBL" id="HACG01031614">
    <property type="protein sequence ID" value="CEK78479.1"/>
    <property type="molecule type" value="Transcribed_RNA"/>
</dbReference>
<dbReference type="AlphaFoldDB" id="A0A0B7ABV3"/>
<dbReference type="InterPro" id="IPR017191">
    <property type="entry name" value="Junctophilin"/>
</dbReference>
<dbReference type="PANTHER" id="PTHR23085">
    <property type="entry name" value="GH28348P"/>
    <property type="match status" value="1"/>
</dbReference>
<evidence type="ECO:0000256" key="1">
    <source>
        <dbReference type="ARBA" id="ARBA00004163"/>
    </source>
</evidence>
<accession>A0A0B7ABV3</accession>
<organism evidence="12">
    <name type="scientific">Arion vulgaris</name>
    <dbReference type="NCBI Taxonomy" id="1028688"/>
    <lineage>
        <taxon>Eukaryota</taxon>
        <taxon>Metazoa</taxon>
        <taxon>Spiralia</taxon>
        <taxon>Lophotrochozoa</taxon>
        <taxon>Mollusca</taxon>
        <taxon>Gastropoda</taxon>
        <taxon>Heterobranchia</taxon>
        <taxon>Euthyneura</taxon>
        <taxon>Panpulmonata</taxon>
        <taxon>Eupulmonata</taxon>
        <taxon>Stylommatophora</taxon>
        <taxon>Helicina</taxon>
        <taxon>Arionoidea</taxon>
        <taxon>Arionidae</taxon>
        <taxon>Arion</taxon>
    </lineage>
</organism>